<keyword evidence="4" id="KW-1185">Reference proteome</keyword>
<feature type="transmembrane region" description="Helical" evidence="2">
    <location>
        <begin position="12"/>
        <end position="31"/>
    </location>
</feature>
<keyword evidence="2" id="KW-0812">Transmembrane</keyword>
<evidence type="ECO:0000313" key="4">
    <source>
        <dbReference type="Proteomes" id="UP000828678"/>
    </source>
</evidence>
<evidence type="ECO:0000313" key="3">
    <source>
        <dbReference type="EMBL" id="QZA70443.1"/>
    </source>
</evidence>
<dbReference type="Proteomes" id="UP000828678">
    <property type="component" value="Segment"/>
</dbReference>
<evidence type="ECO:0000256" key="2">
    <source>
        <dbReference type="SAM" id="Phobius"/>
    </source>
</evidence>
<feature type="region of interest" description="Disordered" evidence="1">
    <location>
        <begin position="69"/>
        <end position="96"/>
    </location>
</feature>
<keyword evidence="2" id="KW-0472">Membrane</keyword>
<feature type="compositionally biased region" description="Basic and acidic residues" evidence="1">
    <location>
        <begin position="77"/>
        <end position="96"/>
    </location>
</feature>
<proteinExistence type="predicted"/>
<keyword evidence="2" id="KW-1133">Transmembrane helix</keyword>
<gene>
    <name evidence="3" type="primary">30</name>
    <name evidence="3" type="ORF">AH03_30</name>
</gene>
<reference evidence="3" key="1">
    <citation type="submission" date="2021-07" db="EMBL/GenBank/DDBJ databases">
        <authorList>
            <person name="Roth S.J."/>
            <person name="Krukonis G.P."/>
            <person name="Delesalle V.A."/>
        </authorList>
    </citation>
    <scope>NUCLEOTIDE SEQUENCE</scope>
</reference>
<protein>
    <submittedName>
        <fullName evidence="3">Uncharacterized protein</fullName>
    </submittedName>
</protein>
<accession>A0AAE7X0K9</accession>
<organism evidence="3 4">
    <name type="scientific">Erwinia phage AH03</name>
    <dbReference type="NCBI Taxonomy" id="2869568"/>
    <lineage>
        <taxon>Viruses</taxon>
        <taxon>Duplodnaviria</taxon>
        <taxon>Heunggongvirae</taxon>
        <taxon>Uroviricota</taxon>
        <taxon>Caudoviricetes</taxon>
        <taxon>Ahotrevirus</taxon>
        <taxon>Ahotrevirus AH03</taxon>
    </lineage>
</organism>
<evidence type="ECO:0000256" key="1">
    <source>
        <dbReference type="SAM" id="MobiDB-lite"/>
    </source>
</evidence>
<dbReference type="EMBL" id="MZ501266">
    <property type="protein sequence ID" value="QZA70443.1"/>
    <property type="molecule type" value="Genomic_DNA"/>
</dbReference>
<name>A0AAE7X0K9_9CAUD</name>
<sequence>MATLTALVSGGWGWIAAVFAGLVALFGVYFGGKKIGSTQTQAKADVAAAEVKTEAVKVAAKHESEVVTNANTAKVETAGRTDDELRDRMRDQYTKP</sequence>